<name>A0ABW3GIK8_9PROT</name>
<protein>
    <submittedName>
        <fullName evidence="1">Uncharacterized protein</fullName>
    </submittedName>
</protein>
<evidence type="ECO:0000313" key="1">
    <source>
        <dbReference type="EMBL" id="MFD0930444.1"/>
    </source>
</evidence>
<dbReference type="EMBL" id="JBHTJW010000002">
    <property type="protein sequence ID" value="MFD0930444.1"/>
    <property type="molecule type" value="Genomic_DNA"/>
</dbReference>
<comment type="caution">
    <text evidence="1">The sequence shown here is derived from an EMBL/GenBank/DDBJ whole genome shotgun (WGS) entry which is preliminary data.</text>
</comment>
<evidence type="ECO:0000313" key="2">
    <source>
        <dbReference type="Proteomes" id="UP001597106"/>
    </source>
</evidence>
<accession>A0ABW3GIK8</accession>
<dbReference type="RefSeq" id="WP_379076828.1">
    <property type="nucleotide sequence ID" value="NZ_JBHTJW010000002.1"/>
</dbReference>
<dbReference type="Proteomes" id="UP001597106">
    <property type="component" value="Unassembled WGS sequence"/>
</dbReference>
<reference evidence="2" key="1">
    <citation type="journal article" date="2019" name="Int. J. Syst. Evol. Microbiol.">
        <title>The Global Catalogue of Microorganisms (GCM) 10K type strain sequencing project: providing services to taxonomists for standard genome sequencing and annotation.</title>
        <authorList>
            <consortium name="The Broad Institute Genomics Platform"/>
            <consortium name="The Broad Institute Genome Sequencing Center for Infectious Disease"/>
            <person name="Wu L."/>
            <person name="Ma J."/>
        </authorList>
    </citation>
    <scope>NUCLEOTIDE SEQUENCE [LARGE SCALE GENOMIC DNA]</scope>
    <source>
        <strain evidence="2">CCUG 59685</strain>
    </source>
</reference>
<gene>
    <name evidence="1" type="ORF">ACFQ1T_11730</name>
</gene>
<keyword evidence="2" id="KW-1185">Reference proteome</keyword>
<proteinExistence type="predicted"/>
<sequence length="140" mass="15444">MRYTVLVAIALLLAFGGEWIYRSFLRPIDPLAPEAVALAEHFNRSGIQVRPYPVRHGFRHSEVLSVAGYEIVGYPLPIVVEFCTTEASAIEKLRMVKASPNLTQPTKNGRLVMNLPMWGEDTGPMATKVENAFGSFIPGA</sequence>
<organism evidence="1 2">
    <name type="scientific">Methylophilus glucosoxydans</name>
    <dbReference type="NCBI Taxonomy" id="752553"/>
    <lineage>
        <taxon>Bacteria</taxon>
        <taxon>Pseudomonadati</taxon>
        <taxon>Pseudomonadota</taxon>
        <taxon>Betaproteobacteria</taxon>
        <taxon>Nitrosomonadales</taxon>
        <taxon>Methylophilaceae</taxon>
        <taxon>Methylophilus</taxon>
    </lineage>
</organism>